<sequence length="366" mass="42175">MENQPAAEDSPGILDLPPELMEEVATHLPAADLISLRTTCRGINDKVFRVYCEKCFADKTFLLTWPRSMDILEKISAHPQFSKAVTTVRLSFEQIARTRLDHQRRLDKMTPTRNFWVSGRGDRIQVREMRKLHDKLLKQQMEFRDSGEWQKHLARSLEHFQRRDCMLTVELLDKPHDLAPSPCGKKSLERVLGYENVLECVPPTGSVHNIEAIETVLRARCQLVGLSLTDHFTRLQRKTLDVMNHMVVNSTFAHFESLVRLNLLLDYPATVDHAATLALVLNALPHLKHLRLRGRRHWGAPQIDTLQHITTQASLAVLDTLEISFPLITRQSLINFIEKHKQTLQQVTVFVDRVWERFPDLAGRAE</sequence>
<comment type="caution">
    <text evidence="1">The sequence shown here is derived from an EMBL/GenBank/DDBJ whole genome shotgun (WGS) entry which is preliminary data.</text>
</comment>
<proteinExistence type="predicted"/>
<evidence type="ECO:0000313" key="1">
    <source>
        <dbReference type="EMBL" id="KAK3714795.1"/>
    </source>
</evidence>
<keyword evidence="2" id="KW-1185">Reference proteome</keyword>
<dbReference type="Proteomes" id="UP001281147">
    <property type="component" value="Unassembled WGS sequence"/>
</dbReference>
<gene>
    <name evidence="1" type="ORF">LTR37_007530</name>
</gene>
<name>A0ACC3NEM0_9PEZI</name>
<dbReference type="EMBL" id="JAUTXU010000053">
    <property type="protein sequence ID" value="KAK3714795.1"/>
    <property type="molecule type" value="Genomic_DNA"/>
</dbReference>
<protein>
    <submittedName>
        <fullName evidence="1">Uncharacterized protein</fullName>
    </submittedName>
</protein>
<evidence type="ECO:0000313" key="2">
    <source>
        <dbReference type="Proteomes" id="UP001281147"/>
    </source>
</evidence>
<accession>A0ACC3NEM0</accession>
<reference evidence="1" key="1">
    <citation type="submission" date="2023-07" db="EMBL/GenBank/DDBJ databases">
        <title>Black Yeasts Isolated from many extreme environments.</title>
        <authorList>
            <person name="Coleine C."/>
            <person name="Stajich J.E."/>
            <person name="Selbmann L."/>
        </authorList>
    </citation>
    <scope>NUCLEOTIDE SEQUENCE</scope>
    <source>
        <strain evidence="1">CCFEE 5714</strain>
    </source>
</reference>
<organism evidence="1 2">
    <name type="scientific">Vermiconidia calcicola</name>
    <dbReference type="NCBI Taxonomy" id="1690605"/>
    <lineage>
        <taxon>Eukaryota</taxon>
        <taxon>Fungi</taxon>
        <taxon>Dikarya</taxon>
        <taxon>Ascomycota</taxon>
        <taxon>Pezizomycotina</taxon>
        <taxon>Dothideomycetes</taxon>
        <taxon>Dothideomycetidae</taxon>
        <taxon>Mycosphaerellales</taxon>
        <taxon>Extremaceae</taxon>
        <taxon>Vermiconidia</taxon>
    </lineage>
</organism>